<protein>
    <submittedName>
        <fullName evidence="3">Uncharacterized protein</fullName>
    </submittedName>
</protein>
<evidence type="ECO:0000256" key="1">
    <source>
        <dbReference type="SAM" id="MobiDB-lite"/>
    </source>
</evidence>
<feature type="region of interest" description="Disordered" evidence="1">
    <location>
        <begin position="144"/>
        <end position="168"/>
    </location>
</feature>
<dbReference type="Proteomes" id="UP000605013">
    <property type="component" value="Unassembled WGS sequence"/>
</dbReference>
<dbReference type="EMBL" id="JAEMEF010000006">
    <property type="protein sequence ID" value="MBL7559820.1"/>
    <property type="molecule type" value="Genomic_DNA"/>
</dbReference>
<keyword evidence="4" id="KW-1185">Reference proteome</keyword>
<reference evidence="3 4" key="1">
    <citation type="submission" date="2020-12" db="EMBL/GenBank/DDBJ databases">
        <title>Olleya sediminilitoris sp. nov., isolated from a tidal flat.</title>
        <authorList>
            <person name="Park S."/>
            <person name="Yoon J.-H."/>
        </authorList>
    </citation>
    <scope>NUCLEOTIDE SEQUENCE [LARGE SCALE GENOMIC DNA]</scope>
    <source>
        <strain evidence="3 4">YSTF-M6</strain>
    </source>
</reference>
<keyword evidence="2" id="KW-0472">Membrane</keyword>
<evidence type="ECO:0000313" key="3">
    <source>
        <dbReference type="EMBL" id="MBL7559820.1"/>
    </source>
</evidence>
<dbReference type="RefSeq" id="WP_203000215.1">
    <property type="nucleotide sequence ID" value="NZ_JAEMEF010000006.1"/>
</dbReference>
<gene>
    <name evidence="3" type="ORF">JAO71_08395</name>
</gene>
<keyword evidence="2" id="KW-1133">Transmembrane helix</keyword>
<accession>A0ABS1WL18</accession>
<feature type="compositionally biased region" description="Basic residues" evidence="1">
    <location>
        <begin position="151"/>
        <end position="168"/>
    </location>
</feature>
<name>A0ABS1WL18_9FLAO</name>
<keyword evidence="2" id="KW-0812">Transmembrane</keyword>
<proteinExistence type="predicted"/>
<feature type="transmembrane region" description="Helical" evidence="2">
    <location>
        <begin position="61"/>
        <end position="80"/>
    </location>
</feature>
<evidence type="ECO:0000256" key="2">
    <source>
        <dbReference type="SAM" id="Phobius"/>
    </source>
</evidence>
<feature type="transmembrane region" description="Helical" evidence="2">
    <location>
        <begin position="100"/>
        <end position="119"/>
    </location>
</feature>
<organism evidence="3 4">
    <name type="scientific">Olleya sediminilitoris</name>
    <dbReference type="NCBI Taxonomy" id="2795739"/>
    <lineage>
        <taxon>Bacteria</taxon>
        <taxon>Pseudomonadati</taxon>
        <taxon>Bacteroidota</taxon>
        <taxon>Flavobacteriia</taxon>
        <taxon>Flavobacteriales</taxon>
        <taxon>Flavobacteriaceae</taxon>
    </lineage>
</organism>
<sequence length="168" mass="19676">MKYNITHQDLEKRSYGMSFKYYNDDFLNYIDLQKKQNNPILSHANISLIEQKTLKSINQSIVLFSVFGLLAISYGVFVFINYQPRLAVNLYTQFPYIDNGSVTIVLGLACLIGSFISYIKRDAVLISKVKTKLIEDLKKEKNHYKPSTVSKKQKRFRQKFKHHKKSKR</sequence>
<comment type="caution">
    <text evidence="3">The sequence shown here is derived from an EMBL/GenBank/DDBJ whole genome shotgun (WGS) entry which is preliminary data.</text>
</comment>
<evidence type="ECO:0000313" key="4">
    <source>
        <dbReference type="Proteomes" id="UP000605013"/>
    </source>
</evidence>